<protein>
    <submittedName>
        <fullName evidence="1">Uncharacterized protein</fullName>
    </submittedName>
</protein>
<feature type="non-terminal residue" evidence="1">
    <location>
        <position position="1"/>
    </location>
</feature>
<dbReference type="STRING" id="157652.A0A371HIM1"/>
<comment type="caution">
    <text evidence="1">The sequence shown here is derived from an EMBL/GenBank/DDBJ whole genome shotgun (WGS) entry which is preliminary data.</text>
</comment>
<dbReference type="Proteomes" id="UP000257109">
    <property type="component" value="Unassembled WGS sequence"/>
</dbReference>
<dbReference type="Gene3D" id="3.30.420.10">
    <property type="entry name" value="Ribonuclease H-like superfamily/Ribonuclease H"/>
    <property type="match status" value="1"/>
</dbReference>
<dbReference type="InterPro" id="IPR052160">
    <property type="entry name" value="Gypsy_RT_Integrase-like"/>
</dbReference>
<dbReference type="SUPFAM" id="SSF53098">
    <property type="entry name" value="Ribonuclease H-like"/>
    <property type="match status" value="1"/>
</dbReference>
<dbReference type="PANTHER" id="PTHR47266">
    <property type="entry name" value="ENDONUCLEASE-RELATED"/>
    <property type="match status" value="1"/>
</dbReference>
<evidence type="ECO:0000313" key="2">
    <source>
        <dbReference type="Proteomes" id="UP000257109"/>
    </source>
</evidence>
<dbReference type="InterPro" id="IPR012337">
    <property type="entry name" value="RNaseH-like_sf"/>
</dbReference>
<dbReference type="AlphaFoldDB" id="A0A371HIM1"/>
<sequence>MGPFPISKRNSYILLVVVYVSKWVEAKATRTNDAKVVVSFLISNILCTFGVLKALISDQGIRHATYQLRLSIVLTGRSRSATWPTTKPAKKGNLSYIGTRGAALGSTQELLNLQGKVELKDEVNNKIFQVNGH</sequence>
<organism evidence="1 2">
    <name type="scientific">Mucuna pruriens</name>
    <name type="common">Velvet bean</name>
    <name type="synonym">Dolichos pruriens</name>
    <dbReference type="NCBI Taxonomy" id="157652"/>
    <lineage>
        <taxon>Eukaryota</taxon>
        <taxon>Viridiplantae</taxon>
        <taxon>Streptophyta</taxon>
        <taxon>Embryophyta</taxon>
        <taxon>Tracheophyta</taxon>
        <taxon>Spermatophyta</taxon>
        <taxon>Magnoliopsida</taxon>
        <taxon>eudicotyledons</taxon>
        <taxon>Gunneridae</taxon>
        <taxon>Pentapetalae</taxon>
        <taxon>rosids</taxon>
        <taxon>fabids</taxon>
        <taxon>Fabales</taxon>
        <taxon>Fabaceae</taxon>
        <taxon>Papilionoideae</taxon>
        <taxon>50 kb inversion clade</taxon>
        <taxon>NPAAA clade</taxon>
        <taxon>indigoferoid/millettioid clade</taxon>
        <taxon>Phaseoleae</taxon>
        <taxon>Mucuna</taxon>
    </lineage>
</organism>
<dbReference type="EMBL" id="QJKJ01002499">
    <property type="protein sequence ID" value="RDY02610.1"/>
    <property type="molecule type" value="Genomic_DNA"/>
</dbReference>
<reference evidence="1" key="1">
    <citation type="submission" date="2018-05" db="EMBL/GenBank/DDBJ databases">
        <title>Draft genome of Mucuna pruriens seed.</title>
        <authorList>
            <person name="Nnadi N.E."/>
            <person name="Vos R."/>
            <person name="Hasami M.H."/>
            <person name="Devisetty U.K."/>
            <person name="Aguiy J.C."/>
        </authorList>
    </citation>
    <scope>NUCLEOTIDE SEQUENCE [LARGE SCALE GENOMIC DNA]</scope>
    <source>
        <strain evidence="1">JCA_2017</strain>
    </source>
</reference>
<evidence type="ECO:0000313" key="1">
    <source>
        <dbReference type="EMBL" id="RDY02610.1"/>
    </source>
</evidence>
<accession>A0A371HIM1</accession>
<keyword evidence="2" id="KW-1185">Reference proteome</keyword>
<name>A0A371HIM1_MUCPR</name>
<gene>
    <name evidence="1" type="ORF">CR513_13912</name>
</gene>
<proteinExistence type="predicted"/>
<dbReference type="OrthoDB" id="1713704at2759"/>
<dbReference type="GO" id="GO:0003676">
    <property type="term" value="F:nucleic acid binding"/>
    <property type="evidence" value="ECO:0007669"/>
    <property type="project" value="InterPro"/>
</dbReference>
<dbReference type="InterPro" id="IPR036397">
    <property type="entry name" value="RNaseH_sf"/>
</dbReference>